<dbReference type="RefSeq" id="WP_013867390.1">
    <property type="nucleotide sequence ID" value="NC_015636.1"/>
</dbReference>
<dbReference type="GeneID" id="10773395"/>
<name>F8ALK1_METOI</name>
<organism evidence="2 3">
    <name type="scientific">Methanothermococcus okinawensis (strain DSM 14208 / JCM 11175 / IH1)</name>
    <dbReference type="NCBI Taxonomy" id="647113"/>
    <lineage>
        <taxon>Archaea</taxon>
        <taxon>Methanobacteriati</taxon>
        <taxon>Methanobacteriota</taxon>
        <taxon>Methanomada group</taxon>
        <taxon>Methanococci</taxon>
        <taxon>Methanococcales</taxon>
        <taxon>Methanococcaceae</taxon>
        <taxon>Methanothermococcus</taxon>
    </lineage>
</organism>
<keyword evidence="1" id="KW-0472">Membrane</keyword>
<dbReference type="HOGENOM" id="CLU_968437_0_0_2"/>
<proteinExistence type="predicted"/>
<keyword evidence="1" id="KW-1133">Transmembrane helix</keyword>
<dbReference type="AlphaFoldDB" id="F8ALK1"/>
<dbReference type="eggNOG" id="arCOG09551">
    <property type="taxonomic scope" value="Archaea"/>
</dbReference>
<reference evidence="2" key="1">
    <citation type="submission" date="2011-05" db="EMBL/GenBank/DDBJ databases">
        <title>Complete sequence of chromosome of Methanothermococcus okinawensis IH1.</title>
        <authorList>
            <consortium name="US DOE Joint Genome Institute"/>
            <person name="Lucas S."/>
            <person name="Han J."/>
            <person name="Lapidus A."/>
            <person name="Cheng J.-F."/>
            <person name="Goodwin L."/>
            <person name="Pitluck S."/>
            <person name="Peters L."/>
            <person name="Mikhailova N."/>
            <person name="Held B."/>
            <person name="Han C."/>
            <person name="Tapia R."/>
            <person name="Land M."/>
            <person name="Hauser L."/>
            <person name="Kyrpides N."/>
            <person name="Ivanova N."/>
            <person name="Pagani I."/>
            <person name="Sieprawska-Lupa M."/>
            <person name="Takai K."/>
            <person name="Miyazaki J."/>
            <person name="Whitman W."/>
            <person name="Woyke T."/>
        </authorList>
    </citation>
    <scope>NUCLEOTIDE SEQUENCE</scope>
    <source>
        <strain evidence="2">IH1</strain>
    </source>
</reference>
<evidence type="ECO:0000313" key="2">
    <source>
        <dbReference type="EMBL" id="AEH07207.1"/>
    </source>
</evidence>
<evidence type="ECO:0000256" key="1">
    <source>
        <dbReference type="SAM" id="Phobius"/>
    </source>
</evidence>
<feature type="transmembrane region" description="Helical" evidence="1">
    <location>
        <begin position="262"/>
        <end position="283"/>
    </location>
</feature>
<dbReference type="EMBL" id="CP002792">
    <property type="protein sequence ID" value="AEH07207.1"/>
    <property type="molecule type" value="Genomic_DNA"/>
</dbReference>
<dbReference type="KEGG" id="mok:Metok_1239"/>
<accession>F8ALK1</accession>
<dbReference type="OrthoDB" id="65804at2157"/>
<sequence length="288" mass="32032">MKVNKLLIIPLLFLMLISENFALNDVVIKLTPDNIETDGNLVKFNITVENIPPKESLGMPSGYDDSKIKDGGCQGVDICINYSNDYLSPIGFNWSDKYKDVKIKEYHFENGTFFLSIMFDEPIYDSSINLGTIVFNPIKKGKTNLNVSGKVSSEYGIKYDSHNQYYIDYGGKSGSKVPYPDTKFYGATVNIKKTGNYTGSTNLNGELNENTVSSSSSTTINKINIITNQSMPEIIVKEVNISEEKPNITVIINSDGKSSLNYNLLISIFIGSILSGIIFGLIFRRMIL</sequence>
<gene>
    <name evidence="2" type="ordered locus">Metok_1239</name>
</gene>
<keyword evidence="3" id="KW-1185">Reference proteome</keyword>
<protein>
    <submittedName>
        <fullName evidence="2">Uncharacterized protein</fullName>
    </submittedName>
</protein>
<keyword evidence="1" id="KW-0812">Transmembrane</keyword>
<dbReference type="STRING" id="647113.Metok_1239"/>
<evidence type="ECO:0000313" key="3">
    <source>
        <dbReference type="Proteomes" id="UP000009296"/>
    </source>
</evidence>
<dbReference type="Proteomes" id="UP000009296">
    <property type="component" value="Chromosome"/>
</dbReference>